<evidence type="ECO:0000313" key="2">
    <source>
        <dbReference type="Proteomes" id="UP000285636"/>
    </source>
</evidence>
<comment type="caution">
    <text evidence="1">The sequence shown here is derived from an EMBL/GenBank/DDBJ whole genome shotgun (WGS) entry which is preliminary data.</text>
</comment>
<reference evidence="1 2" key="1">
    <citation type="submission" date="2016-10" db="EMBL/GenBank/DDBJ databases">
        <title>Comparative genome analysis of multiple Pseudomonas spp. focuses on biocontrol and plant growth promoting traits.</title>
        <authorList>
            <person name="Tao X.-Y."/>
            <person name="Taylor C.G."/>
        </authorList>
    </citation>
    <scope>NUCLEOTIDE SEQUENCE [LARGE SCALE GENOMIC DNA]</scope>
    <source>
        <strain evidence="1 2">38D7</strain>
    </source>
</reference>
<evidence type="ECO:0000313" key="1">
    <source>
        <dbReference type="EMBL" id="RON25104.1"/>
    </source>
</evidence>
<gene>
    <name evidence="1" type="ORF">BK660_05430</name>
</gene>
<accession>A0A423II54</accession>
<protein>
    <submittedName>
        <fullName evidence="1">Uncharacterized protein</fullName>
    </submittedName>
</protein>
<name>A0A423II54_9PSED</name>
<dbReference type="Proteomes" id="UP000285636">
    <property type="component" value="Unassembled WGS sequence"/>
</dbReference>
<sequence>MMVCSGVFMSWYGADVTPRIFYENFIDVMVNIDSIDRPCELPHAGVMVQSSDGAGRRDRRFYTD</sequence>
<organism evidence="1 2">
    <name type="scientific">Pseudomonas brassicacearum</name>
    <dbReference type="NCBI Taxonomy" id="930166"/>
    <lineage>
        <taxon>Bacteria</taxon>
        <taxon>Pseudomonadati</taxon>
        <taxon>Pseudomonadota</taxon>
        <taxon>Gammaproteobacteria</taxon>
        <taxon>Pseudomonadales</taxon>
        <taxon>Pseudomonadaceae</taxon>
        <taxon>Pseudomonas</taxon>
    </lineage>
</organism>
<proteinExistence type="predicted"/>
<dbReference type="AlphaFoldDB" id="A0A423II54"/>
<dbReference type="EMBL" id="MOBK01000001">
    <property type="protein sequence ID" value="RON25104.1"/>
    <property type="molecule type" value="Genomic_DNA"/>
</dbReference>